<dbReference type="PROSITE" id="PS50031">
    <property type="entry name" value="EH"/>
    <property type="match status" value="1"/>
</dbReference>
<dbReference type="SUPFAM" id="SSF47473">
    <property type="entry name" value="EF-hand"/>
    <property type="match status" value="1"/>
</dbReference>
<dbReference type="GO" id="GO:0046914">
    <property type="term" value="F:transition metal ion binding"/>
    <property type="evidence" value="ECO:0007669"/>
    <property type="project" value="InterPro"/>
</dbReference>
<dbReference type="InterPro" id="IPR000261">
    <property type="entry name" value="EH_dom"/>
</dbReference>
<gene>
    <name evidence="3" type="primary">SNTN</name>
</gene>
<sequence length="147" mass="16019">MCGCTVSTKDQKPCFGGEAHPSGSPPATSLSPTMLKSIPISKQLSSVKALGKGSDLEKAFATAALIYNNSSDPDGKLSKSVAKNLLKTQFMNFIQGQENKPKYKEILSELEEQTENKLGFEDFMILLLSIALMSDLLQEIWTSKITK</sequence>
<reference evidence="3" key="2">
    <citation type="submission" date="2025-08" db="UniProtKB">
        <authorList>
            <consortium name="Ensembl"/>
        </authorList>
    </citation>
    <scope>IDENTIFICATION</scope>
</reference>
<evidence type="ECO:0000256" key="1">
    <source>
        <dbReference type="SAM" id="MobiDB-lite"/>
    </source>
</evidence>
<feature type="region of interest" description="Disordered" evidence="1">
    <location>
        <begin position="1"/>
        <end position="32"/>
    </location>
</feature>
<proteinExistence type="predicted"/>
<dbReference type="Proteomes" id="UP000314987">
    <property type="component" value="Unassembled WGS sequence"/>
</dbReference>
<protein>
    <submittedName>
        <fullName evidence="3">Sentan, cilia apical structure protein</fullName>
    </submittedName>
</protein>
<dbReference type="OMA" id="MCGCRAS"/>
<dbReference type="GeneID" id="114044512"/>
<dbReference type="STRING" id="29139.ENSVURP00010007737"/>
<dbReference type="InterPro" id="IPR034325">
    <property type="entry name" value="S-100_dom"/>
</dbReference>
<reference evidence="4" key="1">
    <citation type="submission" date="2018-12" db="EMBL/GenBank/DDBJ databases">
        <authorList>
            <person name="Yazar S."/>
        </authorList>
    </citation>
    <scope>NUCLEOTIDE SEQUENCE [LARGE SCALE GENOMIC DNA]</scope>
</reference>
<organism evidence="3 4">
    <name type="scientific">Vombatus ursinus</name>
    <name type="common">Common wombat</name>
    <dbReference type="NCBI Taxonomy" id="29139"/>
    <lineage>
        <taxon>Eukaryota</taxon>
        <taxon>Metazoa</taxon>
        <taxon>Chordata</taxon>
        <taxon>Craniata</taxon>
        <taxon>Vertebrata</taxon>
        <taxon>Euteleostomi</taxon>
        <taxon>Mammalia</taxon>
        <taxon>Metatheria</taxon>
        <taxon>Diprotodontia</taxon>
        <taxon>Vombatidae</taxon>
        <taxon>Vombatus</taxon>
    </lineage>
</organism>
<reference evidence="3" key="3">
    <citation type="submission" date="2025-09" db="UniProtKB">
        <authorList>
            <consortium name="Ensembl"/>
        </authorList>
    </citation>
    <scope>IDENTIFICATION</scope>
</reference>
<dbReference type="SMART" id="SM01394">
    <property type="entry name" value="S_100"/>
    <property type="match status" value="1"/>
</dbReference>
<name>A0A4X2KED3_VOMUR</name>
<evidence type="ECO:0000259" key="2">
    <source>
        <dbReference type="PROSITE" id="PS50031"/>
    </source>
</evidence>
<dbReference type="CDD" id="cd00213">
    <property type="entry name" value="S-100"/>
    <property type="match status" value="1"/>
</dbReference>
<evidence type="ECO:0000313" key="3">
    <source>
        <dbReference type="Ensembl" id="ENSVURP00010007737.1"/>
    </source>
</evidence>
<dbReference type="InterPro" id="IPR011992">
    <property type="entry name" value="EF-hand-dom_pair"/>
</dbReference>
<dbReference type="InterPro" id="IPR013787">
    <property type="entry name" value="S100_Ca-bd_sub"/>
</dbReference>
<accession>A0A4X2KED3</accession>
<dbReference type="Gene3D" id="1.10.238.10">
    <property type="entry name" value="EF-hand"/>
    <property type="match status" value="1"/>
</dbReference>
<dbReference type="AlphaFoldDB" id="A0A4X2KED3"/>
<evidence type="ECO:0000313" key="4">
    <source>
        <dbReference type="Proteomes" id="UP000314987"/>
    </source>
</evidence>
<dbReference type="GeneTree" id="ENSGT00390000003322"/>
<dbReference type="RefSeq" id="XP_027719844.1">
    <property type="nucleotide sequence ID" value="XM_027864043.1"/>
</dbReference>
<dbReference type="GO" id="GO:0005929">
    <property type="term" value="C:cilium"/>
    <property type="evidence" value="ECO:0007669"/>
    <property type="project" value="Ensembl"/>
</dbReference>
<dbReference type="Ensembl" id="ENSVURT00010008762.1">
    <property type="protein sequence ID" value="ENSVURP00010007737.1"/>
    <property type="gene ID" value="ENSVURG00010005958.1"/>
</dbReference>
<dbReference type="OrthoDB" id="9362863at2759"/>
<dbReference type="CTD" id="132203"/>
<feature type="domain" description="EH" evidence="2">
    <location>
        <begin position="99"/>
        <end position="147"/>
    </location>
</feature>
<keyword evidence="4" id="KW-1185">Reference proteome</keyword>